<reference evidence="13 14" key="1">
    <citation type="submission" date="2023-08" db="EMBL/GenBank/DDBJ databases">
        <title>Whole-genome sequencing of halo(alkali)philic microorganisms from hypersaline lakes.</title>
        <authorList>
            <person name="Sorokin D.Y."/>
            <person name="Abbas B."/>
            <person name="Merkel A.Y."/>
        </authorList>
    </citation>
    <scope>NUCLEOTIDE SEQUENCE [LARGE SCALE GENOMIC DNA]</scope>
    <source>
        <strain evidence="13 14">AB-CW4</strain>
    </source>
</reference>
<evidence type="ECO:0000256" key="10">
    <source>
        <dbReference type="ARBA" id="ARBA00023310"/>
    </source>
</evidence>
<evidence type="ECO:0000313" key="13">
    <source>
        <dbReference type="EMBL" id="MDQ2069726.1"/>
    </source>
</evidence>
<evidence type="ECO:0000256" key="8">
    <source>
        <dbReference type="ARBA" id="ARBA00023065"/>
    </source>
</evidence>
<feature type="transmembrane region" description="Helical" evidence="11">
    <location>
        <begin position="238"/>
        <end position="258"/>
    </location>
</feature>
<dbReference type="NCBIfam" id="TIGR01131">
    <property type="entry name" value="ATP_synt_6_or_A"/>
    <property type="match status" value="1"/>
</dbReference>
<organism evidence="13 14">
    <name type="scientific">Natronospira bacteriovora</name>
    <dbReference type="NCBI Taxonomy" id="3069753"/>
    <lineage>
        <taxon>Bacteria</taxon>
        <taxon>Pseudomonadati</taxon>
        <taxon>Pseudomonadota</taxon>
        <taxon>Gammaproteobacteria</taxon>
        <taxon>Natronospirales</taxon>
        <taxon>Natronospiraceae</taxon>
        <taxon>Natronospira</taxon>
    </lineage>
</organism>
<evidence type="ECO:0000256" key="3">
    <source>
        <dbReference type="ARBA" id="ARBA00022448"/>
    </source>
</evidence>
<feature type="transmembrane region" description="Helical" evidence="11">
    <location>
        <begin position="34"/>
        <end position="52"/>
    </location>
</feature>
<keyword evidence="14" id="KW-1185">Reference proteome</keyword>
<feature type="transmembrane region" description="Helical" evidence="11">
    <location>
        <begin position="208"/>
        <end position="226"/>
    </location>
</feature>
<keyword evidence="5 11" id="KW-0812">Transmembrane</keyword>
<evidence type="ECO:0000256" key="11">
    <source>
        <dbReference type="HAMAP-Rule" id="MF_01393"/>
    </source>
</evidence>
<proteinExistence type="inferred from homology"/>
<feature type="transmembrane region" description="Helical" evidence="11">
    <location>
        <begin position="88"/>
        <end position="106"/>
    </location>
</feature>
<dbReference type="Pfam" id="PF00119">
    <property type="entry name" value="ATP-synt_A"/>
    <property type="match status" value="1"/>
</dbReference>
<dbReference type="InterPro" id="IPR035908">
    <property type="entry name" value="F0_ATP_A_sf"/>
</dbReference>
<evidence type="ECO:0000256" key="9">
    <source>
        <dbReference type="ARBA" id="ARBA00023136"/>
    </source>
</evidence>
<dbReference type="EMBL" id="JAVDDT010000004">
    <property type="protein sequence ID" value="MDQ2069726.1"/>
    <property type="molecule type" value="Genomic_DNA"/>
</dbReference>
<feature type="transmembrane region" description="Helical" evidence="11">
    <location>
        <begin position="134"/>
        <end position="153"/>
    </location>
</feature>
<name>A0ABU0W6U7_9GAMM</name>
<keyword evidence="3 11" id="KW-0813">Transport</keyword>
<dbReference type="PANTHER" id="PTHR42823">
    <property type="entry name" value="ATP SYNTHASE SUBUNIT A, CHLOROPLASTIC"/>
    <property type="match status" value="1"/>
</dbReference>
<dbReference type="Gene3D" id="1.20.120.220">
    <property type="entry name" value="ATP synthase, F0 complex, subunit A"/>
    <property type="match status" value="1"/>
</dbReference>
<dbReference type="Proteomes" id="UP001239019">
    <property type="component" value="Unassembled WGS sequence"/>
</dbReference>
<protein>
    <recommendedName>
        <fullName evidence="11 12">ATP synthase subunit a</fullName>
    </recommendedName>
    <alternativeName>
        <fullName evidence="11">ATP synthase F0 sector subunit a</fullName>
    </alternativeName>
    <alternativeName>
        <fullName evidence="11">F-ATPase subunit 6</fullName>
    </alternativeName>
</protein>
<sequence length="263" mass="29255">MATNQTPAEYIDHHLGHWVLGEKGSFWSIHVDTMLFSVLLGAVFFAVFYAAARKATSGTPGNLQNFIETVVDFVDSNVKDSYHGSNKLIGPIALTIFVWVLLMNIVKLLPYDLLPWLASFVGVEYLRINPTSDLNATLGVALGVFLMIFWFGFKVKGVGGVGKEFLTSPFGATSPVMKVILVPVNLFFKTLEEIVKPFSLAMRLFGNMYAGSLIFTLIAISPWYMQWALGLGWSLFKLLVIVLQAFVFMALTIVYLSMAEEHH</sequence>
<evidence type="ECO:0000313" key="14">
    <source>
        <dbReference type="Proteomes" id="UP001239019"/>
    </source>
</evidence>
<dbReference type="InterPro" id="IPR023011">
    <property type="entry name" value="ATP_synth_F0_asu_AS"/>
</dbReference>
<dbReference type="PANTHER" id="PTHR42823:SF3">
    <property type="entry name" value="ATP SYNTHASE SUBUNIT A, CHLOROPLASTIC"/>
    <property type="match status" value="1"/>
</dbReference>
<keyword evidence="9 11" id="KW-0472">Membrane</keyword>
<evidence type="ECO:0000256" key="12">
    <source>
        <dbReference type="RuleBase" id="RU000483"/>
    </source>
</evidence>
<keyword evidence="8 11" id="KW-0406">Ion transport</keyword>
<dbReference type="InterPro" id="IPR000568">
    <property type="entry name" value="ATP_synth_F0_asu"/>
</dbReference>
<comment type="subcellular location">
    <subcellularLocation>
        <location evidence="11 12">Cell membrane</location>
        <topology evidence="11 12">Multi-pass membrane protein</topology>
    </subcellularLocation>
    <subcellularLocation>
        <location evidence="1">Membrane</location>
        <topology evidence="1">Multi-pass membrane protein</topology>
    </subcellularLocation>
</comment>
<comment type="similarity">
    <text evidence="2 11 12">Belongs to the ATPase A chain family.</text>
</comment>
<keyword evidence="10 11" id="KW-0066">ATP synthesis</keyword>
<dbReference type="HAMAP" id="MF_01393">
    <property type="entry name" value="ATP_synth_a_bact"/>
    <property type="match status" value="1"/>
</dbReference>
<comment type="caution">
    <text evidence="13">The sequence shown here is derived from an EMBL/GenBank/DDBJ whole genome shotgun (WGS) entry which is preliminary data.</text>
</comment>
<evidence type="ECO:0000256" key="4">
    <source>
        <dbReference type="ARBA" id="ARBA00022547"/>
    </source>
</evidence>
<keyword evidence="6 11" id="KW-0375">Hydrogen ion transport</keyword>
<dbReference type="InterPro" id="IPR045082">
    <property type="entry name" value="ATP_syn_F0_a_bact/chloroplast"/>
</dbReference>
<accession>A0ABU0W6U7</accession>
<dbReference type="CDD" id="cd00310">
    <property type="entry name" value="ATP-synt_Fo_a_6"/>
    <property type="match status" value="1"/>
</dbReference>
<gene>
    <name evidence="11 13" type="primary">atpB</name>
    <name evidence="13" type="ORF">RBH19_07565</name>
</gene>
<evidence type="ECO:0000256" key="2">
    <source>
        <dbReference type="ARBA" id="ARBA00006810"/>
    </source>
</evidence>
<dbReference type="PROSITE" id="PS00449">
    <property type="entry name" value="ATPASE_A"/>
    <property type="match status" value="1"/>
</dbReference>
<dbReference type="NCBIfam" id="NF004477">
    <property type="entry name" value="PRK05815.1-1"/>
    <property type="match status" value="1"/>
</dbReference>
<dbReference type="SUPFAM" id="SSF81336">
    <property type="entry name" value="F1F0 ATP synthase subunit A"/>
    <property type="match status" value="1"/>
</dbReference>
<dbReference type="RefSeq" id="WP_306728225.1">
    <property type="nucleotide sequence ID" value="NZ_JAVDDT010000004.1"/>
</dbReference>
<keyword evidence="7 11" id="KW-1133">Transmembrane helix</keyword>
<evidence type="ECO:0000256" key="5">
    <source>
        <dbReference type="ARBA" id="ARBA00022692"/>
    </source>
</evidence>
<keyword evidence="4 11" id="KW-0138">CF(0)</keyword>
<comment type="function">
    <text evidence="11 12">Key component of the proton channel; it plays a direct role in the translocation of protons across the membrane.</text>
</comment>
<keyword evidence="11" id="KW-1003">Cell membrane</keyword>
<evidence type="ECO:0000256" key="1">
    <source>
        <dbReference type="ARBA" id="ARBA00004141"/>
    </source>
</evidence>
<evidence type="ECO:0000256" key="6">
    <source>
        <dbReference type="ARBA" id="ARBA00022781"/>
    </source>
</evidence>
<evidence type="ECO:0000256" key="7">
    <source>
        <dbReference type="ARBA" id="ARBA00022989"/>
    </source>
</evidence>